<dbReference type="EMBL" id="JAEPES010000001">
    <property type="protein sequence ID" value="MBK4346227.1"/>
    <property type="molecule type" value="Genomic_DNA"/>
</dbReference>
<dbReference type="SMART" id="SM00344">
    <property type="entry name" value="HTH_ASNC"/>
    <property type="match status" value="1"/>
</dbReference>
<dbReference type="Proteomes" id="UP000636458">
    <property type="component" value="Unassembled WGS sequence"/>
</dbReference>
<keyword evidence="2" id="KW-0238">DNA-binding</keyword>
<evidence type="ECO:0000256" key="3">
    <source>
        <dbReference type="ARBA" id="ARBA00023163"/>
    </source>
</evidence>
<dbReference type="PANTHER" id="PTHR30154:SF34">
    <property type="entry name" value="TRANSCRIPTIONAL REGULATOR AZLB"/>
    <property type="match status" value="1"/>
</dbReference>
<dbReference type="GO" id="GO:0043200">
    <property type="term" value="P:response to amino acid"/>
    <property type="evidence" value="ECO:0007669"/>
    <property type="project" value="TreeGrafter"/>
</dbReference>
<evidence type="ECO:0000313" key="6">
    <source>
        <dbReference type="Proteomes" id="UP000636458"/>
    </source>
</evidence>
<dbReference type="InterPro" id="IPR019887">
    <property type="entry name" value="Tscrpt_reg_AsnC/Lrp_C"/>
</dbReference>
<dbReference type="Pfam" id="PF13412">
    <property type="entry name" value="HTH_24"/>
    <property type="match status" value="1"/>
</dbReference>
<dbReference type="PANTHER" id="PTHR30154">
    <property type="entry name" value="LEUCINE-RESPONSIVE REGULATORY PROTEIN"/>
    <property type="match status" value="1"/>
</dbReference>
<dbReference type="InterPro" id="IPR036388">
    <property type="entry name" value="WH-like_DNA-bd_sf"/>
</dbReference>
<protein>
    <submittedName>
        <fullName evidence="5">Lrp/AsnC family transcriptional regulator</fullName>
    </submittedName>
</protein>
<gene>
    <name evidence="5" type="ORF">IV501_01135</name>
</gene>
<dbReference type="Gene3D" id="3.30.70.920">
    <property type="match status" value="1"/>
</dbReference>
<evidence type="ECO:0000256" key="2">
    <source>
        <dbReference type="ARBA" id="ARBA00023125"/>
    </source>
</evidence>
<evidence type="ECO:0000259" key="4">
    <source>
        <dbReference type="PROSITE" id="PS50956"/>
    </source>
</evidence>
<evidence type="ECO:0000256" key="1">
    <source>
        <dbReference type="ARBA" id="ARBA00023015"/>
    </source>
</evidence>
<dbReference type="PROSITE" id="PS00519">
    <property type="entry name" value="HTH_ASNC_1"/>
    <property type="match status" value="1"/>
</dbReference>
<sequence length="182" mass="20541">MAKKSHTAVLAGAIERPQERAKLDEVDLALLQELARDSRQSQRALARQINMSAPAVAERIARLERSGVIRQYSIDIDWDRLGYDVVVFMPITLESGGDIEPTLAAFREIPELEELTVVAGRYDLLARFRLSDQRHLRELLLDQVWQIPNVARIETMLGLGNLITEDYAARMLAPRPAVVDEP</sequence>
<proteinExistence type="predicted"/>
<dbReference type="InterPro" id="IPR011008">
    <property type="entry name" value="Dimeric_a/b-barrel"/>
</dbReference>
<evidence type="ECO:0000313" key="5">
    <source>
        <dbReference type="EMBL" id="MBK4346227.1"/>
    </source>
</evidence>
<dbReference type="GO" id="GO:0043565">
    <property type="term" value="F:sequence-specific DNA binding"/>
    <property type="evidence" value="ECO:0007669"/>
    <property type="project" value="InterPro"/>
</dbReference>
<organism evidence="5 6">
    <name type="scientific">Lacisediminihabitans changchengi</name>
    <dbReference type="NCBI Taxonomy" id="2787634"/>
    <lineage>
        <taxon>Bacteria</taxon>
        <taxon>Bacillati</taxon>
        <taxon>Actinomycetota</taxon>
        <taxon>Actinomycetes</taxon>
        <taxon>Micrococcales</taxon>
        <taxon>Microbacteriaceae</taxon>
        <taxon>Lacisediminihabitans</taxon>
    </lineage>
</organism>
<dbReference type="InterPro" id="IPR036390">
    <property type="entry name" value="WH_DNA-bd_sf"/>
</dbReference>
<dbReference type="PROSITE" id="PS50956">
    <property type="entry name" value="HTH_ASNC_2"/>
    <property type="match status" value="1"/>
</dbReference>
<dbReference type="GO" id="GO:0005829">
    <property type="term" value="C:cytosol"/>
    <property type="evidence" value="ECO:0007669"/>
    <property type="project" value="TreeGrafter"/>
</dbReference>
<comment type="caution">
    <text evidence="5">The sequence shown here is derived from an EMBL/GenBank/DDBJ whole genome shotgun (WGS) entry which is preliminary data.</text>
</comment>
<dbReference type="Pfam" id="PF01037">
    <property type="entry name" value="AsnC_trans_reg"/>
    <property type="match status" value="1"/>
</dbReference>
<keyword evidence="3" id="KW-0804">Transcription</keyword>
<dbReference type="Gene3D" id="1.10.10.10">
    <property type="entry name" value="Winged helix-like DNA-binding domain superfamily/Winged helix DNA-binding domain"/>
    <property type="match status" value="1"/>
</dbReference>
<dbReference type="InterPro" id="IPR019885">
    <property type="entry name" value="Tscrpt_reg_HTH_AsnC-type_CS"/>
</dbReference>
<dbReference type="InterPro" id="IPR000485">
    <property type="entry name" value="AsnC-type_HTH_dom"/>
</dbReference>
<dbReference type="PRINTS" id="PR00033">
    <property type="entry name" value="HTHASNC"/>
</dbReference>
<feature type="domain" description="HTH asnC-type" evidence="4">
    <location>
        <begin position="23"/>
        <end position="84"/>
    </location>
</feature>
<keyword evidence="1" id="KW-0805">Transcription regulation</keyword>
<dbReference type="AlphaFoldDB" id="A0A934SJU5"/>
<keyword evidence="6" id="KW-1185">Reference proteome</keyword>
<dbReference type="InterPro" id="IPR019888">
    <property type="entry name" value="Tscrpt_reg_AsnC-like"/>
</dbReference>
<dbReference type="SUPFAM" id="SSF46785">
    <property type="entry name" value="Winged helix' DNA-binding domain"/>
    <property type="match status" value="1"/>
</dbReference>
<name>A0A934SJU5_9MICO</name>
<dbReference type="RefSeq" id="WP_200554579.1">
    <property type="nucleotide sequence ID" value="NZ_JAEPES010000001.1"/>
</dbReference>
<dbReference type="SUPFAM" id="SSF54909">
    <property type="entry name" value="Dimeric alpha+beta barrel"/>
    <property type="match status" value="1"/>
</dbReference>
<reference evidence="5" key="1">
    <citation type="submission" date="2021-01" db="EMBL/GenBank/DDBJ databases">
        <title>Lacisediminihabitans sp. nov. strain G11-30, isolated from Antarctic Soil.</title>
        <authorList>
            <person name="Li J."/>
        </authorList>
    </citation>
    <scope>NUCLEOTIDE SEQUENCE</scope>
    <source>
        <strain evidence="5">G11-30</strain>
    </source>
</reference>
<accession>A0A934SJU5</accession>